<name>A0A2A7U2S2_EDWTA</name>
<comment type="caution">
    <text evidence="3">The sequence shown here is derived from an EMBL/GenBank/DDBJ whole genome shotgun (WGS) entry which is preliminary data.</text>
</comment>
<dbReference type="EMBL" id="PDDV01000013">
    <property type="protein sequence ID" value="PEH72568.1"/>
    <property type="molecule type" value="Genomic_DNA"/>
</dbReference>
<dbReference type="OrthoDB" id="9147113at2"/>
<feature type="domain" description="DUF3131" evidence="2">
    <location>
        <begin position="67"/>
        <end position="331"/>
    </location>
</feature>
<organism evidence="3 4">
    <name type="scientific">Edwardsiella tarda</name>
    <dbReference type="NCBI Taxonomy" id="636"/>
    <lineage>
        <taxon>Bacteria</taxon>
        <taxon>Pseudomonadati</taxon>
        <taxon>Pseudomonadota</taxon>
        <taxon>Gammaproteobacteria</taxon>
        <taxon>Enterobacterales</taxon>
        <taxon>Hafniaceae</taxon>
        <taxon>Edwardsiella</taxon>
    </lineage>
</organism>
<protein>
    <recommendedName>
        <fullName evidence="2">DUF3131 domain-containing protein</fullName>
    </recommendedName>
</protein>
<feature type="domain" description="DUF3131" evidence="2">
    <location>
        <begin position="357"/>
        <end position="426"/>
    </location>
</feature>
<accession>A0A2A7U2S2</accession>
<proteinExistence type="predicted"/>
<evidence type="ECO:0000259" key="2">
    <source>
        <dbReference type="Pfam" id="PF11329"/>
    </source>
</evidence>
<keyword evidence="1" id="KW-0812">Transmembrane</keyword>
<gene>
    <name evidence="3" type="ORF">CRM76_11800</name>
</gene>
<keyword evidence="1" id="KW-0472">Membrane</keyword>
<dbReference type="InterPro" id="IPR021478">
    <property type="entry name" value="DUF3131"/>
</dbReference>
<dbReference type="STRING" id="636.AAW15_07305"/>
<reference evidence="4" key="1">
    <citation type="submission" date="2017-09" db="EMBL/GenBank/DDBJ databases">
        <title>FDA dAtabase for Regulatory Grade micrObial Sequences (FDA-ARGOS): Supporting development and validation of Infectious Disease Dx tests.</title>
        <authorList>
            <person name="Goldberg B."/>
            <person name="Campos J."/>
            <person name="Tallon L."/>
            <person name="Sadzewicz L."/>
            <person name="Ott S."/>
            <person name="Zhao X."/>
            <person name="Nagaraj S."/>
            <person name="Vavikolanu K."/>
            <person name="Aluvathingal J."/>
            <person name="Nadendla S."/>
            <person name="Geyer C."/>
            <person name="Sichtig H."/>
        </authorList>
    </citation>
    <scope>NUCLEOTIDE SEQUENCE [LARGE SCALE GENOMIC DNA]</scope>
    <source>
        <strain evidence="4">FDAARGOS_370</strain>
    </source>
</reference>
<feature type="transmembrane region" description="Helical" evidence="1">
    <location>
        <begin position="12"/>
        <end position="30"/>
    </location>
</feature>
<evidence type="ECO:0000313" key="3">
    <source>
        <dbReference type="EMBL" id="PEH72568.1"/>
    </source>
</evidence>
<dbReference type="Pfam" id="PF11329">
    <property type="entry name" value="DUF3131"/>
    <property type="match status" value="2"/>
</dbReference>
<dbReference type="Gene3D" id="1.50.10.140">
    <property type="match status" value="1"/>
</dbReference>
<dbReference type="AlphaFoldDB" id="A0A2A7U2S2"/>
<dbReference type="RefSeq" id="WP_098143142.1">
    <property type="nucleotide sequence ID" value="NZ_PDDV01000013.1"/>
</dbReference>
<keyword evidence="1" id="KW-1133">Transmembrane helix</keyword>
<dbReference type="Proteomes" id="UP000219788">
    <property type="component" value="Unassembled WGS sequence"/>
</dbReference>
<evidence type="ECO:0000256" key="1">
    <source>
        <dbReference type="SAM" id="Phobius"/>
    </source>
</evidence>
<sequence>MALSTNLLRARSYIATLCGFLLALGIVLYVERHQPPPAIPLTPQNLGTDFPALPPARTLSFQEAIGARIAWQYFVNNTQASGLVNALDRQSYVSLWSIGDQLMATLAAERLGIISRAEFDRRLTATLQALATLPLSARQLPWQYYDSISLRPYPQQDEGGITWSAADIGRLLSALQACRNHYPEQGVAINRLLSGWQLAHLFQQRPYAPYALRHAPRWRLISRSGAAGLGYRLYLQSALSGLAPSAGIILQQPLSGQRTIDVNGVIQSDDDQIDATALPYDEVITLRATRHPLIVMAPYLLSALEYGFGLDNAAVTWRIIQAQQSRYNPQTGKNFIFDAREGAAPSALTGALTPPGQVLQLSTQAAFGWHALFDSPWSTLLRQQVQSLPVPGRGWRDGVRLDGTASPVLSAATNALILESLLYQIQGPLLCAYCQSPDATLATGTTSVQTQ</sequence>
<evidence type="ECO:0000313" key="4">
    <source>
        <dbReference type="Proteomes" id="UP000219788"/>
    </source>
</evidence>